<sequence>MNLHHLGIATDDINRTLKYVNNIYNISNVTDIIYDELQEAYLCMVTLNDNNKIELVSGKQVSIYVKKNIQLYHTCWEVDDINKAIDVHLDCGAILVSEPKKAVLFNDRKVAFLYSELGLIELLERNT</sequence>
<accession>A1SVB5</accession>
<name>A1SVB5_PSYIN</name>
<dbReference type="EC" id="5.1.99.1" evidence="1"/>
<protein>
    <submittedName>
        <fullName evidence="1">Methylmalonyl-CoA epimerase</fullName>
        <ecNumber evidence="1">5.1.99.1</ecNumber>
    </submittedName>
</protein>
<dbReference type="Proteomes" id="UP000000639">
    <property type="component" value="Chromosome"/>
</dbReference>
<dbReference type="AlphaFoldDB" id="A1SVB5"/>
<dbReference type="KEGG" id="pin:Ping_1635"/>
<dbReference type="InterPro" id="IPR029068">
    <property type="entry name" value="Glyas_Bleomycin-R_OHBP_Dase"/>
</dbReference>
<gene>
    <name evidence="1" type="ordered locus">Ping_1635</name>
</gene>
<dbReference type="SUPFAM" id="SSF54593">
    <property type="entry name" value="Glyoxalase/Bleomycin resistance protein/Dihydroxybiphenyl dioxygenase"/>
    <property type="match status" value="1"/>
</dbReference>
<dbReference type="OrthoDB" id="323926at2"/>
<dbReference type="GO" id="GO:0004493">
    <property type="term" value="F:methylmalonyl-CoA epimerase activity"/>
    <property type="evidence" value="ECO:0007669"/>
    <property type="project" value="UniProtKB-EC"/>
</dbReference>
<dbReference type="EMBL" id="CP000510">
    <property type="protein sequence ID" value="ABM03430.1"/>
    <property type="molecule type" value="Genomic_DNA"/>
</dbReference>
<keyword evidence="2" id="KW-1185">Reference proteome</keyword>
<proteinExistence type="predicted"/>
<evidence type="ECO:0000313" key="2">
    <source>
        <dbReference type="Proteomes" id="UP000000639"/>
    </source>
</evidence>
<keyword evidence="1" id="KW-0413">Isomerase</keyword>
<dbReference type="HOGENOM" id="CLU_046006_5_4_6"/>
<organism evidence="1 2">
    <name type="scientific">Psychromonas ingrahamii (strain DSM 17664 / CCUG 51855 / 37)</name>
    <dbReference type="NCBI Taxonomy" id="357804"/>
    <lineage>
        <taxon>Bacteria</taxon>
        <taxon>Pseudomonadati</taxon>
        <taxon>Pseudomonadota</taxon>
        <taxon>Gammaproteobacteria</taxon>
        <taxon>Alteromonadales</taxon>
        <taxon>Psychromonadaceae</taxon>
        <taxon>Psychromonas</taxon>
    </lineage>
</organism>
<dbReference type="Gene3D" id="3.10.180.10">
    <property type="entry name" value="2,3-Dihydroxybiphenyl 1,2-Dioxygenase, domain 1"/>
    <property type="match status" value="1"/>
</dbReference>
<reference evidence="1 2" key="1">
    <citation type="submission" date="2007-01" db="EMBL/GenBank/DDBJ databases">
        <title>Complete sequence of Psychromonas ingrahamii 37.</title>
        <authorList>
            <consortium name="US DOE Joint Genome Institute"/>
            <person name="Copeland A."/>
            <person name="Lucas S."/>
            <person name="Lapidus A."/>
            <person name="Barry K."/>
            <person name="Detter J.C."/>
            <person name="Glavina del Rio T."/>
            <person name="Hammon N."/>
            <person name="Israni S."/>
            <person name="Dalin E."/>
            <person name="Tice H."/>
            <person name="Pitluck S."/>
            <person name="Thompson L.S."/>
            <person name="Brettin T."/>
            <person name="Bruce D."/>
            <person name="Han C."/>
            <person name="Tapia R."/>
            <person name="Schmutz J."/>
            <person name="Larimer F."/>
            <person name="Land M."/>
            <person name="Hauser L."/>
            <person name="Kyrpides N."/>
            <person name="Ivanova N."/>
            <person name="Staley J."/>
            <person name="Richardson P."/>
        </authorList>
    </citation>
    <scope>NUCLEOTIDE SEQUENCE [LARGE SCALE GENOMIC DNA]</scope>
    <source>
        <strain evidence="1 2">37</strain>
    </source>
</reference>
<dbReference type="eggNOG" id="COG0346">
    <property type="taxonomic scope" value="Bacteria"/>
</dbReference>
<evidence type="ECO:0000313" key="1">
    <source>
        <dbReference type="EMBL" id="ABM03430.1"/>
    </source>
</evidence>
<dbReference type="RefSeq" id="WP_011769990.1">
    <property type="nucleotide sequence ID" value="NC_008709.1"/>
</dbReference>
<dbReference type="STRING" id="357804.Ping_1635"/>
<dbReference type="Pfam" id="PF13669">
    <property type="entry name" value="Glyoxalase_4"/>
    <property type="match status" value="1"/>
</dbReference>